<reference evidence="1 2" key="1">
    <citation type="submission" date="2023-03" db="EMBL/GenBank/DDBJ databases">
        <title>WGS of Gossypium arboreum.</title>
        <authorList>
            <person name="Yu D."/>
        </authorList>
    </citation>
    <scope>NUCLEOTIDE SEQUENCE [LARGE SCALE GENOMIC DNA]</scope>
    <source>
        <tissue evidence="1">Leaf</tissue>
    </source>
</reference>
<evidence type="ECO:0000313" key="1">
    <source>
        <dbReference type="EMBL" id="KAK5826058.1"/>
    </source>
</evidence>
<gene>
    <name evidence="1" type="ORF">PVK06_020964</name>
</gene>
<sequence>MSHGHVFNLAYFIAVTIQHQTERHKKRVISIGPYVTWLAWHFELLNTASQSSFFTLMGQMSPQGISSTLSMRMIEKR</sequence>
<evidence type="ECO:0000313" key="2">
    <source>
        <dbReference type="Proteomes" id="UP001358586"/>
    </source>
</evidence>
<accession>A0ABR0PNN6</accession>
<name>A0ABR0PNN6_GOSAR</name>
<dbReference type="EMBL" id="JARKNE010000006">
    <property type="protein sequence ID" value="KAK5826058.1"/>
    <property type="molecule type" value="Genomic_DNA"/>
</dbReference>
<proteinExistence type="predicted"/>
<organism evidence="1 2">
    <name type="scientific">Gossypium arboreum</name>
    <name type="common">Tree cotton</name>
    <name type="synonym">Gossypium nanking</name>
    <dbReference type="NCBI Taxonomy" id="29729"/>
    <lineage>
        <taxon>Eukaryota</taxon>
        <taxon>Viridiplantae</taxon>
        <taxon>Streptophyta</taxon>
        <taxon>Embryophyta</taxon>
        <taxon>Tracheophyta</taxon>
        <taxon>Spermatophyta</taxon>
        <taxon>Magnoliopsida</taxon>
        <taxon>eudicotyledons</taxon>
        <taxon>Gunneridae</taxon>
        <taxon>Pentapetalae</taxon>
        <taxon>rosids</taxon>
        <taxon>malvids</taxon>
        <taxon>Malvales</taxon>
        <taxon>Malvaceae</taxon>
        <taxon>Malvoideae</taxon>
        <taxon>Gossypium</taxon>
    </lineage>
</organism>
<keyword evidence="2" id="KW-1185">Reference proteome</keyword>
<protein>
    <submittedName>
        <fullName evidence="1">Uncharacterized protein</fullName>
    </submittedName>
</protein>
<comment type="caution">
    <text evidence="1">The sequence shown here is derived from an EMBL/GenBank/DDBJ whole genome shotgun (WGS) entry which is preliminary data.</text>
</comment>
<dbReference type="Proteomes" id="UP001358586">
    <property type="component" value="Chromosome 6"/>
</dbReference>